<proteinExistence type="predicted"/>
<protein>
    <recommendedName>
        <fullName evidence="3">Inovirus Gp2 family protein</fullName>
    </recommendedName>
</protein>
<dbReference type="AlphaFoldDB" id="A0A9X3CJ07"/>
<keyword evidence="2" id="KW-1185">Reference proteome</keyword>
<reference evidence="1" key="1">
    <citation type="submission" date="2022-02" db="EMBL/GenBank/DDBJ databases">
        <title>Vibrio sp. nov., a new bacterium isolated from Bohai sea, China.</title>
        <authorList>
            <person name="Yuan Y."/>
        </authorList>
    </citation>
    <scope>NUCLEOTIDE SEQUENCE</scope>
    <source>
        <strain evidence="1">DBSS07</strain>
    </source>
</reference>
<comment type="caution">
    <text evidence="1">The sequence shown here is derived from an EMBL/GenBank/DDBJ whole genome shotgun (WGS) entry which is preliminary data.</text>
</comment>
<evidence type="ECO:0000313" key="1">
    <source>
        <dbReference type="EMBL" id="MCW8336616.1"/>
    </source>
</evidence>
<name>A0A9X3CJ07_9VIBR</name>
<evidence type="ECO:0008006" key="3">
    <source>
        <dbReference type="Google" id="ProtNLM"/>
    </source>
</evidence>
<evidence type="ECO:0000313" key="2">
    <source>
        <dbReference type="Proteomes" id="UP001155586"/>
    </source>
</evidence>
<gene>
    <name evidence="1" type="ORF">MD483_22675</name>
</gene>
<dbReference type="EMBL" id="JAKRRX010000304">
    <property type="protein sequence ID" value="MCW8336616.1"/>
    <property type="molecule type" value="Genomic_DNA"/>
</dbReference>
<sequence>MSQFQYAELTHPNPSYHVELSSKTKGIQEVLNLALSRYKRLSILLIELAVPPDCNPYCNDDGESLMHALMDTLQKSIDHFADGFHKEGQLHGAWELDTTDKGSMYAFVLMVSLDWMHSHPESHQRLNHQIQKHWQQVLSLSPMHEYHDATFLMTAPTRDELVIDQKRSFLIAQKQVNMAYKRILNHLGLDS</sequence>
<dbReference type="Proteomes" id="UP001155586">
    <property type="component" value="Unassembled WGS sequence"/>
</dbReference>
<accession>A0A9X3CJ07</accession>
<dbReference type="RefSeq" id="WP_265689695.1">
    <property type="nucleotide sequence ID" value="NZ_JAKRRX010000304.1"/>
</dbReference>
<organism evidence="1 2">
    <name type="scientific">Vibrio paucivorans</name>
    <dbReference type="NCBI Taxonomy" id="2829489"/>
    <lineage>
        <taxon>Bacteria</taxon>
        <taxon>Pseudomonadati</taxon>
        <taxon>Pseudomonadota</taxon>
        <taxon>Gammaproteobacteria</taxon>
        <taxon>Vibrionales</taxon>
        <taxon>Vibrionaceae</taxon>
        <taxon>Vibrio</taxon>
    </lineage>
</organism>